<dbReference type="Proteomes" id="UP000078541">
    <property type="component" value="Unassembled WGS sequence"/>
</dbReference>
<feature type="non-terminal residue" evidence="1">
    <location>
        <position position="1"/>
    </location>
</feature>
<evidence type="ECO:0000313" key="2">
    <source>
        <dbReference type="Proteomes" id="UP000078541"/>
    </source>
</evidence>
<protein>
    <submittedName>
        <fullName evidence="1">Uncharacterized protein</fullName>
    </submittedName>
</protein>
<name>A0A151K3R5_9HYME</name>
<organism evidence="1 2">
    <name type="scientific">Trachymyrmex septentrionalis</name>
    <dbReference type="NCBI Taxonomy" id="34720"/>
    <lineage>
        <taxon>Eukaryota</taxon>
        <taxon>Metazoa</taxon>
        <taxon>Ecdysozoa</taxon>
        <taxon>Arthropoda</taxon>
        <taxon>Hexapoda</taxon>
        <taxon>Insecta</taxon>
        <taxon>Pterygota</taxon>
        <taxon>Neoptera</taxon>
        <taxon>Endopterygota</taxon>
        <taxon>Hymenoptera</taxon>
        <taxon>Apocrita</taxon>
        <taxon>Aculeata</taxon>
        <taxon>Formicoidea</taxon>
        <taxon>Formicidae</taxon>
        <taxon>Myrmicinae</taxon>
        <taxon>Trachymyrmex</taxon>
    </lineage>
</organism>
<comment type="caution">
    <text evidence="1">The sequence shown here is derived from an EMBL/GenBank/DDBJ whole genome shotgun (WGS) entry which is preliminary data.</text>
</comment>
<sequence length="86" mass="9875">TEVEEIIEHELDESLPIINFTPCTNDELIEFKLDFFDLADEEELLKFFVIYFAVAAAEAKEEVEAAEIAAWAKETAWMGEVDEEDD</sequence>
<dbReference type="AlphaFoldDB" id="A0A151K3R5"/>
<evidence type="ECO:0000313" key="1">
    <source>
        <dbReference type="EMBL" id="KYN50663.1"/>
    </source>
</evidence>
<proteinExistence type="predicted"/>
<dbReference type="EMBL" id="LKEZ01003154">
    <property type="protein sequence ID" value="KYN50663.1"/>
    <property type="molecule type" value="Genomic_DNA"/>
</dbReference>
<keyword evidence="2" id="KW-1185">Reference proteome</keyword>
<accession>A0A151K3R5</accession>
<gene>
    <name evidence="1" type="ORF">ALC56_00039</name>
</gene>
<reference evidence="1 2" key="1">
    <citation type="submission" date="2016-03" db="EMBL/GenBank/DDBJ databases">
        <title>Trachymyrmex septentrionalis WGS genome.</title>
        <authorList>
            <person name="Nygaard S."/>
            <person name="Hu H."/>
            <person name="Boomsma J."/>
            <person name="Zhang G."/>
        </authorList>
    </citation>
    <scope>NUCLEOTIDE SEQUENCE [LARGE SCALE GENOMIC DNA]</scope>
    <source>
        <strain evidence="1">Tsep2-gDNA-1</strain>
        <tissue evidence="1">Whole body</tissue>
    </source>
</reference>